<feature type="region of interest" description="Disordered" evidence="1">
    <location>
        <begin position="266"/>
        <end position="301"/>
    </location>
</feature>
<dbReference type="KEGG" id="bbis:104986395"/>
<dbReference type="GeneID" id="104986395"/>
<feature type="compositionally biased region" description="Low complexity" evidence="1">
    <location>
        <begin position="347"/>
        <end position="358"/>
    </location>
</feature>
<dbReference type="AlphaFoldDB" id="A0A6P3H7N3"/>
<protein>
    <submittedName>
        <fullName evidence="3">Uncharacterized protein LOC104986395</fullName>
    </submittedName>
</protein>
<sequence>MVRNAFHRKQCQNTENRLVEGVSWERRAWLQMLYRVKQLWCAGLCIRPPYITLFLGENVLPVPTFETIFLEHNSLVHWRPHVLIFLECWIFFPQQIYFANGFWPRLASEQEHSLYCGGQNARITATVGGGKLGAAPRAPRGHPEKRQGHIHLPGPLFSSSCFLSTRLLDPRILTGPHQLPRAGHCIACGPVVPCLDLQNCLLSPGLSVPHDCQPALWLLPGNRPGNGFRDNGRANPQSPVSDAWLAPAAQARRLSPSFRKALHLPLCETKGSPRRPQGDPSPAQLERLRRDPLPKCGRVAGVHPNEALHPALPLRRAGHHGVRAGPDSRGPGADGDHAPGPPEAHSLQYSGLQGLSLPLPDPVLREQRWAPSPSTCQTQDVSAAPACFPRNCL</sequence>
<organism evidence="2 3">
    <name type="scientific">Bison bison bison</name>
    <name type="common">North American plains bison</name>
    <dbReference type="NCBI Taxonomy" id="43346"/>
    <lineage>
        <taxon>Eukaryota</taxon>
        <taxon>Metazoa</taxon>
        <taxon>Chordata</taxon>
        <taxon>Craniata</taxon>
        <taxon>Vertebrata</taxon>
        <taxon>Euteleostomi</taxon>
        <taxon>Mammalia</taxon>
        <taxon>Eutheria</taxon>
        <taxon>Laurasiatheria</taxon>
        <taxon>Artiodactyla</taxon>
        <taxon>Ruminantia</taxon>
        <taxon>Pecora</taxon>
        <taxon>Bovidae</taxon>
        <taxon>Bovinae</taxon>
        <taxon>Bison</taxon>
    </lineage>
</organism>
<accession>A0A6P3H7N3</accession>
<keyword evidence="2" id="KW-1185">Reference proteome</keyword>
<proteinExistence type="predicted"/>
<gene>
    <name evidence="3" type="primary">LOC104986395</name>
</gene>
<feature type="region of interest" description="Disordered" evidence="1">
    <location>
        <begin position="317"/>
        <end position="359"/>
    </location>
</feature>
<evidence type="ECO:0000313" key="3">
    <source>
        <dbReference type="RefSeq" id="XP_010835242.1"/>
    </source>
</evidence>
<evidence type="ECO:0000313" key="2">
    <source>
        <dbReference type="Proteomes" id="UP000515208"/>
    </source>
</evidence>
<dbReference type="Proteomes" id="UP000515208">
    <property type="component" value="Unplaced"/>
</dbReference>
<name>A0A6P3H7N3_BISBB</name>
<dbReference type="RefSeq" id="XP_010835242.1">
    <property type="nucleotide sequence ID" value="XM_010836940.1"/>
</dbReference>
<evidence type="ECO:0000256" key="1">
    <source>
        <dbReference type="SAM" id="MobiDB-lite"/>
    </source>
</evidence>
<reference evidence="3" key="1">
    <citation type="submission" date="2025-08" db="UniProtKB">
        <authorList>
            <consortium name="RefSeq"/>
        </authorList>
    </citation>
    <scope>IDENTIFICATION</scope>
    <source>
        <tissue evidence="3">Blood</tissue>
    </source>
</reference>